<gene>
    <name evidence="2" type="ORF">AC626_19460</name>
</gene>
<feature type="transmembrane region" description="Helical" evidence="1">
    <location>
        <begin position="119"/>
        <end position="137"/>
    </location>
</feature>
<accession>A0A0L0ENI1</accession>
<feature type="transmembrane region" description="Helical" evidence="1">
    <location>
        <begin position="43"/>
        <end position="61"/>
    </location>
</feature>
<dbReference type="PATRIC" id="fig|43658.6.peg.1554"/>
<dbReference type="EMBL" id="LFZX01000196">
    <property type="protein sequence ID" value="KNC66042.1"/>
    <property type="molecule type" value="Genomic_DNA"/>
</dbReference>
<organism evidence="2 3">
    <name type="scientific">Pseudoalteromonas rubra</name>
    <dbReference type="NCBI Taxonomy" id="43658"/>
    <lineage>
        <taxon>Bacteria</taxon>
        <taxon>Pseudomonadati</taxon>
        <taxon>Pseudomonadota</taxon>
        <taxon>Gammaproteobacteria</taxon>
        <taxon>Alteromonadales</taxon>
        <taxon>Pseudoalteromonadaceae</taxon>
        <taxon>Pseudoalteromonas</taxon>
    </lineage>
</organism>
<dbReference type="Proteomes" id="UP000036850">
    <property type="component" value="Unassembled WGS sequence"/>
</dbReference>
<feature type="transmembrane region" description="Helical" evidence="1">
    <location>
        <begin position="89"/>
        <end position="107"/>
    </location>
</feature>
<feature type="transmembrane region" description="Helical" evidence="1">
    <location>
        <begin position="7"/>
        <end position="28"/>
    </location>
</feature>
<evidence type="ECO:0000256" key="1">
    <source>
        <dbReference type="SAM" id="Phobius"/>
    </source>
</evidence>
<feature type="transmembrane region" description="Helical" evidence="1">
    <location>
        <begin position="173"/>
        <end position="196"/>
    </location>
</feature>
<keyword evidence="1" id="KW-1133">Transmembrane helix</keyword>
<proteinExistence type="predicted"/>
<keyword evidence="1" id="KW-0812">Transmembrane</keyword>
<keyword evidence="1" id="KW-0472">Membrane</keyword>
<dbReference type="AlphaFoldDB" id="A0A0L0ENI1"/>
<evidence type="ECO:0000313" key="3">
    <source>
        <dbReference type="Proteomes" id="UP000036850"/>
    </source>
</evidence>
<reference evidence="3" key="1">
    <citation type="submission" date="2015-07" db="EMBL/GenBank/DDBJ databases">
        <title>Draft genome sequence of a Pseudoalteromonas rubra strain, OCN096, isolated from Kaneohe Bay, Oahu, Hawaii.</title>
        <authorList>
            <person name="Beurmann S."/>
            <person name="Ushijima B."/>
            <person name="Belcaid M."/>
            <person name="Callahan S.M."/>
            <person name="Aeby G.S."/>
        </authorList>
    </citation>
    <scope>NUCLEOTIDE SEQUENCE [LARGE SCALE GENOMIC DNA]</scope>
    <source>
        <strain evidence="3">OCN096</strain>
    </source>
</reference>
<evidence type="ECO:0000313" key="2">
    <source>
        <dbReference type="EMBL" id="KNC66042.1"/>
    </source>
</evidence>
<comment type="caution">
    <text evidence="2">The sequence shown here is derived from an EMBL/GenBank/DDBJ whole genome shotgun (WGS) entry which is preliminary data.</text>
</comment>
<sequence length="211" mass="24039">MKRALSILVIVQPLLLIFMLGGILQGVYDIDYEDNSIYDPDSLMVNILVGLTVFCAFLHIVKELANKLDDTYFQYAQRTLKQIETAKKLALLFAVYCLSVYLTVGFLTSHSLVDAEDKAIQYGFFIWLFTISLYFLFSKNEQEEDLRLLSINQNKVLISVIEKLQKRANELKLVCRLIALAIALCIATGISLFYLADTNARNFDPAFQTKK</sequence>
<name>A0A0L0ENI1_9GAMM</name>
<protein>
    <submittedName>
        <fullName evidence="2">Uncharacterized protein</fullName>
    </submittedName>
</protein>